<gene>
    <name evidence="1" type="ORF">GA0070617_5478</name>
</gene>
<proteinExistence type="predicted"/>
<reference evidence="1 2" key="1">
    <citation type="submission" date="2016-06" db="EMBL/GenBank/DDBJ databases">
        <authorList>
            <person name="Kjaerup R.B."/>
            <person name="Dalgaard T.S."/>
            <person name="Juul-Madsen H.R."/>
        </authorList>
    </citation>
    <scope>NUCLEOTIDE SEQUENCE [LARGE SCALE GENOMIC DNA]</scope>
    <source>
        <strain evidence="1 2">DSM 45577</strain>
    </source>
</reference>
<dbReference type="EMBL" id="FMIA01000002">
    <property type="protein sequence ID" value="SCL64463.1"/>
    <property type="molecule type" value="Genomic_DNA"/>
</dbReference>
<dbReference type="RefSeq" id="WP_091444828.1">
    <property type="nucleotide sequence ID" value="NZ_BMMJ01000007.1"/>
</dbReference>
<protein>
    <submittedName>
        <fullName evidence="1">Uncharacterized protein</fullName>
    </submittedName>
</protein>
<dbReference type="STRING" id="683228.GA0070617_5478"/>
<dbReference type="Proteomes" id="UP000198937">
    <property type="component" value="Unassembled WGS sequence"/>
</dbReference>
<evidence type="ECO:0000313" key="2">
    <source>
        <dbReference type="Proteomes" id="UP000198937"/>
    </source>
</evidence>
<dbReference type="AlphaFoldDB" id="A0A1C6VDN7"/>
<name>A0A1C6VDN7_9ACTN</name>
<accession>A0A1C6VDN7</accession>
<dbReference type="OrthoDB" id="3405951at2"/>
<keyword evidence="2" id="KW-1185">Reference proteome</keyword>
<sequence length="133" mass="14081">MQTQPTDTTTQPAKPDYWLNLADDLRTAADRVATLAGTDRTPARIHLSITVASVGNTGLTAIDLADQLAEAFDATTRTSTFPAGDRVRQVRARIGTLGVDADTYLPAEPGEMAKLRARITELEALAASAGGTR</sequence>
<evidence type="ECO:0000313" key="1">
    <source>
        <dbReference type="EMBL" id="SCL64463.1"/>
    </source>
</evidence>
<organism evidence="1 2">
    <name type="scientific">Micromonospora yangpuensis</name>
    <dbReference type="NCBI Taxonomy" id="683228"/>
    <lineage>
        <taxon>Bacteria</taxon>
        <taxon>Bacillati</taxon>
        <taxon>Actinomycetota</taxon>
        <taxon>Actinomycetes</taxon>
        <taxon>Micromonosporales</taxon>
        <taxon>Micromonosporaceae</taxon>
        <taxon>Micromonospora</taxon>
    </lineage>
</organism>